<feature type="domain" description="Filamentation induced by cAMP protein Fic-like C-terminal" evidence="2">
    <location>
        <begin position="408"/>
        <end position="467"/>
    </location>
</feature>
<dbReference type="RefSeq" id="WP_274357010.1">
    <property type="nucleotide sequence ID" value="NZ_CP118099.1"/>
</dbReference>
<name>A0ABY7WZE5_9BACL</name>
<protein>
    <submittedName>
        <fullName evidence="3">DNA binding domain-containing protein</fullName>
    </submittedName>
</protein>
<sequence>MRKELIEEISMGNESITIEFKEAHNKLPKSLYDTVCSFSNRQGGNIYLGVSDEGDITGVDPRAVAQMKKDFVTTTQSAQKIEPPLYLDIQEYQIEDKTILHIFVPSSSQVHRLNRTKIYDRNEDADIDITHNTIQVQQMYNRKQADYTERKIFSHVSIDDLRIDLIEQLRKTALAQEDYRAWTTFDHLEILKSLGMYSKDYTTGEEGFTLAAVITFGKDEVISAVLPYFRIDALVKKKDIERYDDRENIRTNLIESYSRLMSFIKKHTSDKFHLEGDQRINIRDILFRELIVNMLVHREYSNAFVSKITVYEDHLTFENANKPIHPGIITEGMIAPYPKNPTIARVFNILGLIDELGSGVNKIFKYTKIMYGSSPIISNQDIFKVQIDGQGDLDAMLNLLHLSDSQRALVHYLENGEAYTSKYLMQVVGLKDPVTFRKSVLNPLIELRLVNRTIPGKPTSPNQKYKINKDYF</sequence>
<dbReference type="PANTHER" id="PTHR30595">
    <property type="entry name" value="GLPR-RELATED TRANSCRIPTIONAL REPRESSOR"/>
    <property type="match status" value="1"/>
</dbReference>
<organism evidence="3 4">
    <name type="scientific">Exiguobacterium marinum</name>
    <dbReference type="NCBI Taxonomy" id="273528"/>
    <lineage>
        <taxon>Bacteria</taxon>
        <taxon>Bacillati</taxon>
        <taxon>Bacillota</taxon>
        <taxon>Bacilli</taxon>
        <taxon>Bacillales</taxon>
        <taxon>Bacillales Family XII. Incertae Sedis</taxon>
        <taxon>Exiguobacterium</taxon>
    </lineage>
</organism>
<dbReference type="InterPro" id="IPR007421">
    <property type="entry name" value="Schlafen_AlbA_2_dom"/>
</dbReference>
<dbReference type="EMBL" id="CP118099">
    <property type="protein sequence ID" value="WDH76239.1"/>
    <property type="molecule type" value="Genomic_DNA"/>
</dbReference>
<dbReference type="Pfam" id="PF21247">
    <property type="entry name" value="Fic-like_C"/>
    <property type="match status" value="1"/>
</dbReference>
<reference evidence="3 4" key="1">
    <citation type="submission" date="2023-02" db="EMBL/GenBank/DDBJ databases">
        <title>A bacterium isolated from plastisphere.</title>
        <authorList>
            <person name="Sun Y."/>
        </authorList>
    </citation>
    <scope>NUCLEOTIDE SEQUENCE [LARGE SCALE GENOMIC DNA]</scope>
    <source>
        <strain evidence="4">a-1</strain>
    </source>
</reference>
<gene>
    <name evidence="3" type="ORF">PTI97_01560</name>
</gene>
<dbReference type="InterPro" id="IPR049514">
    <property type="entry name" value="Fic-like_C"/>
</dbReference>
<evidence type="ECO:0000313" key="4">
    <source>
        <dbReference type="Proteomes" id="UP001213680"/>
    </source>
</evidence>
<evidence type="ECO:0000259" key="1">
    <source>
        <dbReference type="Pfam" id="PF04326"/>
    </source>
</evidence>
<dbReference type="InterPro" id="IPR038475">
    <property type="entry name" value="RecG_C_sf"/>
</dbReference>
<dbReference type="Pfam" id="PF04326">
    <property type="entry name" value="SLFN_AlbA_2"/>
    <property type="match status" value="1"/>
</dbReference>
<accession>A0ABY7WZE5</accession>
<feature type="domain" description="Schlafen AlbA-2" evidence="1">
    <location>
        <begin position="14"/>
        <end position="125"/>
    </location>
</feature>
<dbReference type="InterPro" id="IPR038461">
    <property type="entry name" value="Schlafen_AlbA_2_dom_sf"/>
</dbReference>
<evidence type="ECO:0000313" key="3">
    <source>
        <dbReference type="EMBL" id="WDH76239.1"/>
    </source>
</evidence>
<dbReference type="Gene3D" id="3.30.565.60">
    <property type="match status" value="1"/>
</dbReference>
<dbReference type="Gene3D" id="3.30.950.30">
    <property type="entry name" value="Schlafen, AAA domain"/>
    <property type="match status" value="1"/>
</dbReference>
<dbReference type="PANTHER" id="PTHR30595:SF6">
    <property type="entry name" value="SCHLAFEN ALBA-2 DOMAIN-CONTAINING PROTEIN"/>
    <property type="match status" value="1"/>
</dbReference>
<proteinExistence type="predicted"/>
<evidence type="ECO:0000259" key="2">
    <source>
        <dbReference type="Pfam" id="PF21247"/>
    </source>
</evidence>
<keyword evidence="4" id="KW-1185">Reference proteome</keyword>
<dbReference type="Pfam" id="PF13749">
    <property type="entry name" value="HATPase_c_4"/>
    <property type="match status" value="1"/>
</dbReference>
<dbReference type="Proteomes" id="UP001213680">
    <property type="component" value="Chromosome"/>
</dbReference>